<sequence length="323" mass="36186">MRKKIFFIAALFMATIAGNAQCNFKGYEVKAENAYTYYNVRWATGPEDAKHYTTDRLRKEYLIEKVFAPGEVNWTYTMYDRFLIGGAEPTATPLKLTSIAPLYVDESKGTSGRNLLDNRELGIINIGGEGTVTVDGKTYSLGFQDALYIGRGAKEITVASKNAAEPAKFYLNSACAQTTYPTKKVTMKEANNIKAGKMEESNDRVIHQMIIDGVAGVRTCQLQMGITELKPGSVWNTMPAHTHLRRMEAYMYYKVPKGQKILHVMGEPQETRPIWMNNEQAVISPQWSIHCAAGTSNYTFIWGMAGENLVYTDMQVVPIPELK</sequence>
<evidence type="ECO:0000256" key="1">
    <source>
        <dbReference type="ARBA" id="ARBA00000552"/>
    </source>
</evidence>
<feature type="signal peptide" evidence="7">
    <location>
        <begin position="1"/>
        <end position="22"/>
    </location>
</feature>
<evidence type="ECO:0000256" key="3">
    <source>
        <dbReference type="ARBA" id="ARBA00022723"/>
    </source>
</evidence>
<feature type="binding site" evidence="6">
    <location>
        <position position="290"/>
    </location>
    <ligand>
        <name>Zn(2+)</name>
        <dbReference type="ChEBI" id="CHEBI:29105"/>
    </ligand>
</feature>
<dbReference type="RefSeq" id="WP_223928832.1">
    <property type="nucleotide sequence ID" value="NZ_BPTU01000001.1"/>
</dbReference>
<proteinExistence type="inferred from homology"/>
<evidence type="ECO:0000256" key="6">
    <source>
        <dbReference type="HAMAP-Rule" id="MF_00687"/>
    </source>
</evidence>
<dbReference type="CDD" id="cd20294">
    <property type="entry name" value="cupin_KduI_N"/>
    <property type="match status" value="1"/>
</dbReference>
<feature type="chain" id="PRO_5040192766" description="4-deoxy-L-threo-5-hexosulose-uronate ketol-isomerase" evidence="7">
    <location>
        <begin position="23"/>
        <end position="323"/>
    </location>
</feature>
<evidence type="ECO:0000313" key="9">
    <source>
        <dbReference type="Proteomes" id="UP000825483"/>
    </source>
</evidence>
<dbReference type="GO" id="GO:0045490">
    <property type="term" value="P:pectin catabolic process"/>
    <property type="evidence" value="ECO:0007669"/>
    <property type="project" value="UniProtKB-UniRule"/>
</dbReference>
<keyword evidence="4 6" id="KW-0862">Zinc</keyword>
<evidence type="ECO:0000256" key="2">
    <source>
        <dbReference type="ARBA" id="ARBA00008086"/>
    </source>
</evidence>
<name>A0A9R1CAV3_9BACT</name>
<comment type="similarity">
    <text evidence="2 6">Belongs to the KduI family.</text>
</comment>
<dbReference type="InterPro" id="IPR014710">
    <property type="entry name" value="RmlC-like_jellyroll"/>
</dbReference>
<comment type="catalytic activity">
    <reaction evidence="1 6">
        <text>5-dehydro-4-deoxy-D-glucuronate = 3-deoxy-D-glycero-2,5-hexodiulosonate</text>
        <dbReference type="Rhea" id="RHEA:23896"/>
        <dbReference type="ChEBI" id="CHEBI:17117"/>
        <dbReference type="ChEBI" id="CHEBI:29071"/>
        <dbReference type="EC" id="5.3.1.17"/>
    </reaction>
</comment>
<dbReference type="Proteomes" id="UP000825483">
    <property type="component" value="Unassembled WGS sequence"/>
</dbReference>
<keyword evidence="3 6" id="KW-0479">Metal-binding</keyword>
<dbReference type="NCBIfam" id="NF002091">
    <property type="entry name" value="PRK00924.1"/>
    <property type="match status" value="1"/>
</dbReference>
<dbReference type="GO" id="GO:0008697">
    <property type="term" value="F:4-deoxy-L-threo-5-hexosulose-uronate ketol-isomerase activity"/>
    <property type="evidence" value="ECO:0007669"/>
    <property type="project" value="UniProtKB-UniRule"/>
</dbReference>
<dbReference type="Pfam" id="PF04962">
    <property type="entry name" value="KduI"/>
    <property type="match status" value="1"/>
</dbReference>
<dbReference type="EC" id="5.3.1.17" evidence="6"/>
<comment type="pathway">
    <text evidence="6">Glycan metabolism; pectin degradation; 2-dehydro-3-deoxy-D-gluconate from pectin: step 4/5.</text>
</comment>
<keyword evidence="7" id="KW-0732">Signal</keyword>
<keyword evidence="9" id="KW-1185">Reference proteome</keyword>
<keyword evidence="5 6" id="KW-0413">Isomerase</keyword>
<evidence type="ECO:0000256" key="7">
    <source>
        <dbReference type="SAM" id="SignalP"/>
    </source>
</evidence>
<evidence type="ECO:0000256" key="5">
    <source>
        <dbReference type="ARBA" id="ARBA00023235"/>
    </source>
</evidence>
<comment type="function">
    <text evidence="6">Catalyzes the isomerization of 5-dehydro-4-deoxy-D-glucuronate to 3-deoxy-D-glycero-2,5-hexodiulosonate.</text>
</comment>
<dbReference type="InterPro" id="IPR011051">
    <property type="entry name" value="RmlC_Cupin_sf"/>
</dbReference>
<protein>
    <recommendedName>
        <fullName evidence="6">4-deoxy-L-threo-5-hexosulose-uronate ketol-isomerase</fullName>
        <ecNumber evidence="6">5.3.1.17</ecNumber>
    </recommendedName>
    <alternativeName>
        <fullName evidence="6">5-keto-4-deoxyuronate isomerase</fullName>
    </alternativeName>
    <alternativeName>
        <fullName evidence="6">DKI isomerase</fullName>
    </alternativeName>
</protein>
<dbReference type="CDD" id="cd20491">
    <property type="entry name" value="cupin_KduI_C"/>
    <property type="match status" value="1"/>
</dbReference>
<dbReference type="InterPro" id="IPR007045">
    <property type="entry name" value="KduI"/>
</dbReference>
<feature type="binding site" evidence="6">
    <location>
        <position position="248"/>
    </location>
    <ligand>
        <name>Zn(2+)</name>
        <dbReference type="ChEBI" id="CHEBI:29105"/>
    </ligand>
</feature>
<comment type="caution">
    <text evidence="8">The sequence shown here is derived from an EMBL/GenBank/DDBJ whole genome shotgun (WGS) entry which is preliminary data.</text>
</comment>
<dbReference type="GO" id="GO:0042840">
    <property type="term" value="P:D-glucuronate catabolic process"/>
    <property type="evidence" value="ECO:0007669"/>
    <property type="project" value="TreeGrafter"/>
</dbReference>
<dbReference type="EMBL" id="BPUB01000002">
    <property type="protein sequence ID" value="GJG59213.1"/>
    <property type="molecule type" value="Genomic_DNA"/>
</dbReference>
<accession>A0A9R1CAV3</accession>
<gene>
    <name evidence="8" type="primary">kduI2</name>
    <name evidence="6" type="synonym">kduI</name>
    <name evidence="8" type="ORF">PRLR5076_20640</name>
</gene>
<dbReference type="GO" id="GO:0008270">
    <property type="term" value="F:zinc ion binding"/>
    <property type="evidence" value="ECO:0007669"/>
    <property type="project" value="UniProtKB-UniRule"/>
</dbReference>
<dbReference type="GO" id="GO:0019698">
    <property type="term" value="P:D-galacturonate catabolic process"/>
    <property type="evidence" value="ECO:0007669"/>
    <property type="project" value="TreeGrafter"/>
</dbReference>
<feature type="binding site" evidence="6">
    <location>
        <position position="243"/>
    </location>
    <ligand>
        <name>Zn(2+)</name>
        <dbReference type="ChEBI" id="CHEBI:29105"/>
    </ligand>
</feature>
<dbReference type="SUPFAM" id="SSF51182">
    <property type="entry name" value="RmlC-like cupins"/>
    <property type="match status" value="1"/>
</dbReference>
<dbReference type="PANTHER" id="PTHR38461">
    <property type="entry name" value="4-DEOXY-L-THREO-5-HEXOSULOSE-URONATE KETOL-ISOMERASE"/>
    <property type="match status" value="1"/>
</dbReference>
<dbReference type="InterPro" id="IPR021120">
    <property type="entry name" value="KduI/IolB_isomerase"/>
</dbReference>
<dbReference type="PIRSF" id="PIRSF006625">
    <property type="entry name" value="KduI"/>
    <property type="match status" value="1"/>
</dbReference>
<dbReference type="HAMAP" id="MF_00687">
    <property type="entry name" value="KduI"/>
    <property type="match status" value="1"/>
</dbReference>
<evidence type="ECO:0000313" key="8">
    <source>
        <dbReference type="EMBL" id="GJG59213.1"/>
    </source>
</evidence>
<feature type="binding site" evidence="6">
    <location>
        <position position="241"/>
    </location>
    <ligand>
        <name>Zn(2+)</name>
        <dbReference type="ChEBI" id="CHEBI:29105"/>
    </ligand>
</feature>
<dbReference type="InterPro" id="IPR027449">
    <property type="entry name" value="KduI_N"/>
</dbReference>
<dbReference type="GeneID" id="72466750"/>
<organism evidence="8 9">
    <name type="scientific">Prevotella lacticifex</name>
    <dbReference type="NCBI Taxonomy" id="2854755"/>
    <lineage>
        <taxon>Bacteria</taxon>
        <taxon>Pseudomonadati</taxon>
        <taxon>Bacteroidota</taxon>
        <taxon>Bacteroidia</taxon>
        <taxon>Bacteroidales</taxon>
        <taxon>Prevotellaceae</taxon>
        <taxon>Prevotella</taxon>
    </lineage>
</organism>
<reference evidence="8" key="1">
    <citation type="journal article" date="2022" name="Int. J. Syst. Evol. Microbiol.">
        <title>Prevotella lacticifex sp. nov., isolated from the rumen of cows.</title>
        <authorList>
            <person name="Shinkai T."/>
            <person name="Ikeyama N."/>
            <person name="Kumagai M."/>
            <person name="Ohmori H."/>
            <person name="Sakamoto M."/>
            <person name="Ohkuma M."/>
            <person name="Mitsumori M."/>
        </authorList>
    </citation>
    <scope>NUCLEOTIDE SEQUENCE</scope>
    <source>
        <strain evidence="8">R5076</strain>
    </source>
</reference>
<dbReference type="Gene3D" id="2.60.120.10">
    <property type="entry name" value="Jelly Rolls"/>
    <property type="match status" value="1"/>
</dbReference>
<evidence type="ECO:0000256" key="4">
    <source>
        <dbReference type="ARBA" id="ARBA00022833"/>
    </source>
</evidence>
<dbReference type="Gene3D" id="2.60.120.520">
    <property type="entry name" value="pectin degrading enzyme 5-keto 4- deoxyuronate isomerase, domain 1"/>
    <property type="match status" value="1"/>
</dbReference>
<comment type="cofactor">
    <cofactor evidence="6">
        <name>Zn(2+)</name>
        <dbReference type="ChEBI" id="CHEBI:29105"/>
    </cofactor>
    <text evidence="6">Binds 1 zinc ion per subunit.</text>
</comment>
<dbReference type="AlphaFoldDB" id="A0A9R1CAV3"/>
<dbReference type="PANTHER" id="PTHR38461:SF1">
    <property type="entry name" value="4-DEOXY-L-THREO-5-HEXOSULOSE-URONATE KETOL-ISOMERASE"/>
    <property type="match status" value="1"/>
</dbReference>